<dbReference type="GO" id="GO:0030976">
    <property type="term" value="F:thiamine pyrophosphate binding"/>
    <property type="evidence" value="ECO:0007669"/>
    <property type="project" value="UniProtKB-UniRule"/>
</dbReference>
<dbReference type="Gene3D" id="3.40.50.970">
    <property type="match status" value="2"/>
</dbReference>
<feature type="binding site" evidence="11">
    <location>
        <begin position="120"/>
        <end position="122"/>
    </location>
    <ligand>
        <name>thiamine diphosphate</name>
        <dbReference type="ChEBI" id="CHEBI:58937"/>
    </ligand>
</feature>
<dbReference type="PANTHER" id="PTHR43322">
    <property type="entry name" value="1-D-DEOXYXYLULOSE 5-PHOSPHATE SYNTHASE-RELATED"/>
    <property type="match status" value="1"/>
</dbReference>
<evidence type="ECO:0000256" key="5">
    <source>
        <dbReference type="ARBA" id="ARBA00022723"/>
    </source>
</evidence>
<dbReference type="NCBIfam" id="TIGR00204">
    <property type="entry name" value="dxs"/>
    <property type="match status" value="1"/>
</dbReference>
<feature type="binding site" evidence="11">
    <location>
        <position position="180"/>
    </location>
    <ligand>
        <name>thiamine diphosphate</name>
        <dbReference type="ChEBI" id="CHEBI:58937"/>
    </ligand>
</feature>
<dbReference type="SUPFAM" id="SSF52518">
    <property type="entry name" value="Thiamin diphosphate-binding fold (THDP-binding)"/>
    <property type="match status" value="2"/>
</dbReference>
<keyword evidence="5 11" id="KW-0479">Metal-binding</keyword>
<keyword evidence="7 11" id="KW-0784">Thiamine biosynthesis</keyword>
<evidence type="ECO:0000256" key="11">
    <source>
        <dbReference type="HAMAP-Rule" id="MF_00315"/>
    </source>
</evidence>
<accession>A0AAE2UW43</accession>
<dbReference type="GO" id="GO:0009228">
    <property type="term" value="P:thiamine biosynthetic process"/>
    <property type="evidence" value="ECO:0007669"/>
    <property type="project" value="UniProtKB-UniRule"/>
</dbReference>
<dbReference type="SUPFAM" id="SSF52922">
    <property type="entry name" value="TK C-terminal domain-like"/>
    <property type="match status" value="1"/>
</dbReference>
<dbReference type="Gene3D" id="3.40.50.920">
    <property type="match status" value="1"/>
</dbReference>
<comment type="similarity">
    <text evidence="2 11">Belongs to the transketolase family. DXPS subfamily.</text>
</comment>
<feature type="binding site" evidence="11">
    <location>
        <position position="289"/>
    </location>
    <ligand>
        <name>thiamine diphosphate</name>
        <dbReference type="ChEBI" id="CHEBI:58937"/>
    </ligand>
</feature>
<comment type="cofactor">
    <cofactor evidence="11">
        <name>thiamine diphosphate</name>
        <dbReference type="ChEBI" id="CHEBI:58937"/>
    </cofactor>
    <text evidence="11">Binds 1 thiamine pyrophosphate per subunit.</text>
</comment>
<dbReference type="NCBIfam" id="NF003933">
    <property type="entry name" value="PRK05444.2-2"/>
    <property type="match status" value="1"/>
</dbReference>
<dbReference type="FunFam" id="3.40.50.970:FF:000005">
    <property type="entry name" value="1-deoxy-D-xylulose-5-phosphate synthase"/>
    <property type="match status" value="1"/>
</dbReference>
<protein>
    <recommendedName>
        <fullName evidence="11">1-deoxy-D-xylulose-5-phosphate synthase</fullName>
        <ecNumber evidence="11">2.2.1.7</ecNumber>
    </recommendedName>
    <alternativeName>
        <fullName evidence="11">1-deoxyxylulose-5-phosphate synthase</fullName>
        <shortName evidence="11">DXP synthase</shortName>
        <shortName evidence="11">DXPS</shortName>
    </alternativeName>
</protein>
<evidence type="ECO:0000256" key="3">
    <source>
        <dbReference type="ARBA" id="ARBA00011738"/>
    </source>
</evidence>
<dbReference type="PROSITE" id="PS00801">
    <property type="entry name" value="TRANSKETOLASE_1"/>
    <property type="match status" value="1"/>
</dbReference>
<evidence type="ECO:0000256" key="2">
    <source>
        <dbReference type="ARBA" id="ARBA00011081"/>
    </source>
</evidence>
<evidence type="ECO:0000256" key="1">
    <source>
        <dbReference type="ARBA" id="ARBA00004980"/>
    </source>
</evidence>
<feature type="binding site" evidence="11">
    <location>
        <begin position="152"/>
        <end position="153"/>
    </location>
    <ligand>
        <name>thiamine diphosphate</name>
        <dbReference type="ChEBI" id="CHEBI:58937"/>
    </ligand>
</feature>
<dbReference type="InterPro" id="IPR029061">
    <property type="entry name" value="THDP-binding"/>
</dbReference>
<evidence type="ECO:0000256" key="6">
    <source>
        <dbReference type="ARBA" id="ARBA00022842"/>
    </source>
</evidence>
<comment type="subunit">
    <text evidence="3 11">Homodimer.</text>
</comment>
<dbReference type="InterPro" id="IPR005477">
    <property type="entry name" value="Dxylulose-5-P_synthase"/>
</dbReference>
<dbReference type="AlphaFoldDB" id="A0AAE2UW43"/>
<dbReference type="InterPro" id="IPR049557">
    <property type="entry name" value="Transketolase_CS"/>
</dbReference>
<evidence type="ECO:0000313" key="13">
    <source>
        <dbReference type="EMBL" id="MBF2717001.1"/>
    </source>
</evidence>
<keyword evidence="4 11" id="KW-0808">Transferase</keyword>
<dbReference type="CDD" id="cd07033">
    <property type="entry name" value="TPP_PYR_DXS_TK_like"/>
    <property type="match status" value="1"/>
</dbReference>
<dbReference type="RefSeq" id="WP_194417057.1">
    <property type="nucleotide sequence ID" value="NZ_JACXXJ020000005.1"/>
</dbReference>
<sequence>MTSKPNTPLLDQVVFPSDLRKIEDKDMPQVARELRDEMIDAVSVTGGHLGAGLGVVELTLAIHKVFNTPEDRLIYDVGHQCYPHKILTGRRERIRTLRQEHGLSGFTKRAESEYDPFGAAHSSTSISAGLGMAVAAELGQTDRKVIAVIGDGAMSAGMAFEALNNAGALDARLIVILNDNDMSIAPPTGAMSAYLARLASGRTYMGMREIGKKLTAYLGKNIDRAITRAVEHARGYVTGGTMFEEMGFYHIGPIDGHSFDHLLPVLRNVRDNAKGPVLIHVVTQKGKGYAPAEAAADKYHGVNTFDVITGTQAKAKPNAPSYTAVFADALVEEARLDDKIVGITAAMPSGTGLDKLQNLFPERTFDVGIAEQHAVTFAAGLAAEGYKPFCALYSTFLQRGYDQVVHDVAIQGLPVRFPIDRAGFVGADGPTHAGSFDTGFLASLPGFVVMAAADEAELKHMVRTAAAYDEGPISFRYPRGEGVGVQMPERGEILPIGKGRIIKEGSKVALLSFGTRLAECLVAAEDLDAAGLPTTVADARFAKPLDLDLIRQLARHHAVLITVEEGAVGGFGSQVLHMLANEGLLDHGLKVRSLVLPDLWMDQAKPDVMYEKAGLDAKGIVSTVFTALSRDALAQDSLA</sequence>
<organism evidence="13 14">
    <name type="scientific">Agrobacterium vitis</name>
    <name type="common">Rhizobium vitis</name>
    <dbReference type="NCBI Taxonomy" id="373"/>
    <lineage>
        <taxon>Bacteria</taxon>
        <taxon>Pseudomonadati</taxon>
        <taxon>Pseudomonadota</taxon>
        <taxon>Alphaproteobacteria</taxon>
        <taxon>Hyphomicrobiales</taxon>
        <taxon>Rhizobiaceae</taxon>
        <taxon>Rhizobium/Agrobacterium group</taxon>
        <taxon>Agrobacterium</taxon>
    </lineage>
</organism>
<dbReference type="FunFam" id="3.40.50.920:FF:000002">
    <property type="entry name" value="1-deoxy-D-xylulose-5-phosphate synthase"/>
    <property type="match status" value="1"/>
</dbReference>
<dbReference type="Pfam" id="PF02779">
    <property type="entry name" value="Transket_pyr"/>
    <property type="match status" value="1"/>
</dbReference>
<dbReference type="GO" id="GO:0000287">
    <property type="term" value="F:magnesium ion binding"/>
    <property type="evidence" value="ECO:0007669"/>
    <property type="project" value="UniProtKB-UniRule"/>
</dbReference>
<feature type="domain" description="Transketolase-like pyrimidine-binding" evidence="12">
    <location>
        <begin position="320"/>
        <end position="485"/>
    </location>
</feature>
<proteinExistence type="inferred from homology"/>
<evidence type="ECO:0000259" key="12">
    <source>
        <dbReference type="SMART" id="SM00861"/>
    </source>
</evidence>
<evidence type="ECO:0000313" key="14">
    <source>
        <dbReference type="Proteomes" id="UP000655037"/>
    </source>
</evidence>
<dbReference type="Proteomes" id="UP000655037">
    <property type="component" value="Unassembled WGS sequence"/>
</dbReference>
<keyword evidence="8 11" id="KW-0786">Thiamine pyrophosphate</keyword>
<evidence type="ECO:0000256" key="9">
    <source>
        <dbReference type="ARBA" id="ARBA00023229"/>
    </source>
</evidence>
<dbReference type="InterPro" id="IPR009014">
    <property type="entry name" value="Transketo_C/PFOR_II"/>
</dbReference>
<name>A0AAE2UW43_AGRVI</name>
<dbReference type="GO" id="GO:0016114">
    <property type="term" value="P:terpenoid biosynthetic process"/>
    <property type="evidence" value="ECO:0007669"/>
    <property type="project" value="UniProtKB-UniRule"/>
</dbReference>
<dbReference type="SMART" id="SM00861">
    <property type="entry name" value="Transket_pyr"/>
    <property type="match status" value="1"/>
</dbReference>
<comment type="function">
    <text evidence="10 11">Catalyzes the acyloin condensation reaction between C atoms 2 and 3 of pyruvate and glyceraldehyde 3-phosphate to yield 1-deoxy-D-xylulose-5-phosphate (DXP).</text>
</comment>
<dbReference type="EMBL" id="JACXXJ020000005">
    <property type="protein sequence ID" value="MBF2717001.1"/>
    <property type="molecule type" value="Genomic_DNA"/>
</dbReference>
<reference evidence="13" key="1">
    <citation type="submission" date="2020-11" db="EMBL/GenBank/DDBJ databases">
        <title>Agrobacterium vitis strain K377 genome.</title>
        <authorList>
            <person name="Xi H."/>
        </authorList>
    </citation>
    <scope>NUCLEOTIDE SEQUENCE</scope>
    <source>
        <strain evidence="13">K377</strain>
    </source>
</reference>
<dbReference type="InterPro" id="IPR033248">
    <property type="entry name" value="Transketolase_C"/>
</dbReference>
<feature type="binding site" evidence="11">
    <location>
        <position position="151"/>
    </location>
    <ligand>
        <name>Mg(2+)</name>
        <dbReference type="ChEBI" id="CHEBI:18420"/>
    </ligand>
</feature>
<keyword evidence="9 11" id="KW-0414">Isoprene biosynthesis</keyword>
<dbReference type="PROSITE" id="PS00802">
    <property type="entry name" value="TRANSKETOLASE_2"/>
    <property type="match status" value="1"/>
</dbReference>
<dbReference type="PANTHER" id="PTHR43322:SF5">
    <property type="entry name" value="1-DEOXY-D-XYLULOSE-5-PHOSPHATE SYNTHASE, CHLOROPLASTIC"/>
    <property type="match status" value="1"/>
</dbReference>
<evidence type="ECO:0000256" key="8">
    <source>
        <dbReference type="ARBA" id="ARBA00023052"/>
    </source>
</evidence>
<dbReference type="Pfam" id="PF13292">
    <property type="entry name" value="DXP_synthase_N"/>
    <property type="match status" value="1"/>
</dbReference>
<dbReference type="CDD" id="cd02007">
    <property type="entry name" value="TPP_DXS"/>
    <property type="match status" value="1"/>
</dbReference>
<feature type="binding site" evidence="11">
    <location>
        <position position="371"/>
    </location>
    <ligand>
        <name>thiamine diphosphate</name>
        <dbReference type="ChEBI" id="CHEBI:58937"/>
    </ligand>
</feature>
<evidence type="ECO:0000256" key="10">
    <source>
        <dbReference type="ARBA" id="ARBA00055605"/>
    </source>
</evidence>
<evidence type="ECO:0000256" key="7">
    <source>
        <dbReference type="ARBA" id="ARBA00022977"/>
    </source>
</evidence>
<dbReference type="InterPro" id="IPR005475">
    <property type="entry name" value="Transketolase-like_Pyr-bd"/>
</dbReference>
<feature type="binding site" evidence="11">
    <location>
        <position position="180"/>
    </location>
    <ligand>
        <name>Mg(2+)</name>
        <dbReference type="ChEBI" id="CHEBI:18420"/>
    </ligand>
</feature>
<evidence type="ECO:0000256" key="4">
    <source>
        <dbReference type="ARBA" id="ARBA00022679"/>
    </source>
</evidence>
<dbReference type="HAMAP" id="MF_00315">
    <property type="entry name" value="DXP_synth"/>
    <property type="match status" value="1"/>
</dbReference>
<comment type="catalytic activity">
    <reaction evidence="11">
        <text>D-glyceraldehyde 3-phosphate + pyruvate + H(+) = 1-deoxy-D-xylulose 5-phosphate + CO2</text>
        <dbReference type="Rhea" id="RHEA:12605"/>
        <dbReference type="ChEBI" id="CHEBI:15361"/>
        <dbReference type="ChEBI" id="CHEBI:15378"/>
        <dbReference type="ChEBI" id="CHEBI:16526"/>
        <dbReference type="ChEBI" id="CHEBI:57792"/>
        <dbReference type="ChEBI" id="CHEBI:59776"/>
        <dbReference type="EC" id="2.2.1.7"/>
    </reaction>
</comment>
<comment type="pathway">
    <text evidence="1 11">Metabolic intermediate biosynthesis; 1-deoxy-D-xylulose 5-phosphate biosynthesis; 1-deoxy-D-xylulose 5-phosphate from D-glyceraldehyde 3-phosphate and pyruvate: step 1/1.</text>
</comment>
<dbReference type="GO" id="GO:0008661">
    <property type="term" value="F:1-deoxy-D-xylulose-5-phosphate synthase activity"/>
    <property type="evidence" value="ECO:0007669"/>
    <property type="project" value="UniProtKB-UniRule"/>
</dbReference>
<comment type="caution">
    <text evidence="13">The sequence shown here is derived from an EMBL/GenBank/DDBJ whole genome shotgun (WGS) entry which is preliminary data.</text>
</comment>
<feature type="binding site" evidence="11">
    <location>
        <position position="79"/>
    </location>
    <ligand>
        <name>thiamine diphosphate</name>
        <dbReference type="ChEBI" id="CHEBI:58937"/>
    </ligand>
</feature>
<dbReference type="GO" id="GO:0019288">
    <property type="term" value="P:isopentenyl diphosphate biosynthetic process, methylerythritol 4-phosphate pathway"/>
    <property type="evidence" value="ECO:0007669"/>
    <property type="project" value="UniProtKB-ARBA"/>
</dbReference>
<comment type="cofactor">
    <cofactor evidence="11">
        <name>Mg(2+)</name>
        <dbReference type="ChEBI" id="CHEBI:18420"/>
    </cofactor>
    <text evidence="11">Binds 1 Mg(2+) ion per subunit.</text>
</comment>
<gene>
    <name evidence="11 13" type="primary">dxs</name>
    <name evidence="13" type="ORF">IEI95_022570</name>
</gene>
<dbReference type="Pfam" id="PF02780">
    <property type="entry name" value="Transketolase_C"/>
    <property type="match status" value="1"/>
</dbReference>
<dbReference type="InterPro" id="IPR020826">
    <property type="entry name" value="Transketolase_BS"/>
</dbReference>
<keyword evidence="6 11" id="KW-0460">Magnesium</keyword>
<dbReference type="EC" id="2.2.1.7" evidence="11"/>